<gene>
    <name evidence="1" type="ORF">HHUB_2207</name>
</gene>
<proteinExistence type="predicted"/>
<dbReference type="GeneID" id="26658861"/>
<dbReference type="Proteomes" id="UP000066737">
    <property type="component" value="Chromosome I"/>
</dbReference>
<dbReference type="AlphaFoldDB" id="A0A0U5CXN0"/>
<name>A0A0U5CXN0_9EURY</name>
<dbReference type="RefSeq" id="WP_059056628.1">
    <property type="nucleotide sequence ID" value="NZ_LN831302.1"/>
</dbReference>
<sequence length="366" mass="42252">MQIEQGNYTLEQLCQEVIDHTESAFEQYHVKHLKFYFYIADEDWNPNFPDRYETQDYGEMTKVSAGYTNRFGAEDRADFFIGPYGDESEIITILTAETQEAIDQALLPMLGRRDDISLMPIMLEDFQRMNELVLEHNDIRITEFKSERVPDLAEADIRPSVQRSIEYKGRDGKEAIEELRSGYGVVPVRIQYEHQNLSLKIDSRGKFTLKKMNSENFDLLFELVEEVIENVLELKDITQEIRFTEEEVESGNLSITVPKVEAGEITFDREFTRVLAEDFVEGTRNRDRVDFSFTDVTMQAGSLDFSAQVVDENRNSFFNISATADEMRIVPETNCSFPSLIEFYFCVLQLVDGSAELDLHNSQTAS</sequence>
<organism evidence="1 2">
    <name type="scientific">Halobacterium hubeiense</name>
    <dbReference type="NCBI Taxonomy" id="1407499"/>
    <lineage>
        <taxon>Archaea</taxon>
        <taxon>Methanobacteriati</taxon>
        <taxon>Methanobacteriota</taxon>
        <taxon>Stenosarchaea group</taxon>
        <taxon>Halobacteria</taxon>
        <taxon>Halobacteriales</taxon>
        <taxon>Halobacteriaceae</taxon>
        <taxon>Halobacterium</taxon>
    </lineage>
</organism>
<dbReference type="EMBL" id="LN831302">
    <property type="protein sequence ID" value="CQH55252.1"/>
    <property type="molecule type" value="Genomic_DNA"/>
</dbReference>
<dbReference type="STRING" id="1407499.HHUB_2207"/>
<reference evidence="2" key="1">
    <citation type="journal article" date="2016" name="Environ. Microbiol.">
        <title>The complete genome of a viable archaeum isolated from 123-million-year-old rock salt.</title>
        <authorList>
            <person name="Jaakkola S.T."/>
            <person name="Pfeiffer F."/>
            <person name="Ravantti J.J."/>
            <person name="Guo Q."/>
            <person name="Liu Y."/>
            <person name="Chen X."/>
            <person name="Ma H."/>
            <person name="Yang C."/>
            <person name="Oksanen H.M."/>
            <person name="Bamford D.H."/>
        </authorList>
    </citation>
    <scope>NUCLEOTIDE SEQUENCE</scope>
    <source>
        <strain evidence="2">JI20-1</strain>
    </source>
</reference>
<protein>
    <submittedName>
        <fullName evidence="1">Uncharacterized protein</fullName>
    </submittedName>
</protein>
<accession>A0A0U5CXN0</accession>
<dbReference type="KEGG" id="hhb:Hhub_2207"/>
<keyword evidence="2" id="KW-1185">Reference proteome</keyword>
<dbReference type="OrthoDB" id="194389at2157"/>
<evidence type="ECO:0000313" key="1">
    <source>
        <dbReference type="EMBL" id="CQH55252.1"/>
    </source>
</evidence>
<evidence type="ECO:0000313" key="2">
    <source>
        <dbReference type="Proteomes" id="UP000066737"/>
    </source>
</evidence>